<dbReference type="CDD" id="cd00553">
    <property type="entry name" value="NAD_synthase"/>
    <property type="match status" value="1"/>
</dbReference>
<evidence type="ECO:0000256" key="1">
    <source>
        <dbReference type="ARBA" id="ARBA00005859"/>
    </source>
</evidence>
<keyword evidence="6 8" id="KW-0460">Magnesium</keyword>
<keyword evidence="3 8" id="KW-0479">Metal-binding</keyword>
<dbReference type="HAMAP" id="MF_00193">
    <property type="entry name" value="NadE_ammonia_dep"/>
    <property type="match status" value="1"/>
</dbReference>
<dbReference type="KEGG" id="dca:Desca_1234"/>
<feature type="binding site" description="in other chain" evidence="8">
    <location>
        <position position="114"/>
    </location>
    <ligand>
        <name>deamido-NAD(+)</name>
        <dbReference type="ChEBI" id="CHEBI:58437"/>
        <note>ligand shared between two neighboring subunits</note>
    </ligand>
</feature>
<dbReference type="SUPFAM" id="SSF52402">
    <property type="entry name" value="Adenine nucleotide alpha hydrolases-like"/>
    <property type="match status" value="1"/>
</dbReference>
<keyword evidence="13" id="KW-1185">Reference proteome</keyword>
<comment type="subunit">
    <text evidence="8">Homodimer.</text>
</comment>
<evidence type="ECO:0000259" key="11">
    <source>
        <dbReference type="Pfam" id="PF02540"/>
    </source>
</evidence>
<feature type="binding site" evidence="8">
    <location>
        <position position="34"/>
    </location>
    <ligand>
        <name>Mg(2+)</name>
        <dbReference type="ChEBI" id="CHEBI:18420"/>
    </ligand>
</feature>
<dbReference type="EC" id="6.3.1.5" evidence="8 10"/>
<evidence type="ECO:0000256" key="5">
    <source>
        <dbReference type="ARBA" id="ARBA00022840"/>
    </source>
</evidence>
<feature type="binding site" evidence="8">
    <location>
        <position position="185"/>
    </location>
    <ligand>
        <name>ATP</name>
        <dbReference type="ChEBI" id="CHEBI:30616"/>
    </ligand>
</feature>
<evidence type="ECO:0000313" key="13">
    <source>
        <dbReference type="Proteomes" id="UP000009226"/>
    </source>
</evidence>
<proteinExistence type="inferred from homology"/>
<feature type="binding site" description="in other chain" evidence="8">
    <location>
        <begin position="231"/>
        <end position="232"/>
    </location>
    <ligand>
        <name>deamido-NAD(+)</name>
        <dbReference type="ChEBI" id="CHEBI:58437"/>
        <note>ligand shared between two neighboring subunits</note>
    </ligand>
</feature>
<dbReference type="InterPro" id="IPR014729">
    <property type="entry name" value="Rossmann-like_a/b/a_fold"/>
</dbReference>
<dbReference type="GO" id="GO:0003952">
    <property type="term" value="F:NAD+ synthase (glutamine-hydrolyzing) activity"/>
    <property type="evidence" value="ECO:0007669"/>
    <property type="project" value="InterPro"/>
</dbReference>
<accession>F6B439</accession>
<dbReference type="AlphaFoldDB" id="F6B439"/>
<dbReference type="GO" id="GO:0004359">
    <property type="term" value="F:glutaminase activity"/>
    <property type="evidence" value="ECO:0007669"/>
    <property type="project" value="InterPro"/>
</dbReference>
<dbReference type="Gene3D" id="3.40.50.620">
    <property type="entry name" value="HUPs"/>
    <property type="match status" value="1"/>
</dbReference>
<dbReference type="EMBL" id="CP002736">
    <property type="protein sequence ID" value="AEF94094.1"/>
    <property type="molecule type" value="Genomic_DNA"/>
</dbReference>
<reference evidence="12" key="1">
    <citation type="submission" date="2011-05" db="EMBL/GenBank/DDBJ databases">
        <title>Complete sequence of Desulfotomaculum carboxydivorans CO-1-SRB.</title>
        <authorList>
            <consortium name="US DOE Joint Genome Institute"/>
            <person name="Lucas S."/>
            <person name="Han J."/>
            <person name="Lapidus A."/>
            <person name="Cheng J.-F."/>
            <person name="Goodwin L."/>
            <person name="Pitluck S."/>
            <person name="Peters L."/>
            <person name="Mikhailova N."/>
            <person name="Lu M."/>
            <person name="Han C."/>
            <person name="Tapia R."/>
            <person name="Land M."/>
            <person name="Hauser L."/>
            <person name="Kyrpides N."/>
            <person name="Ivanova N."/>
            <person name="Pagani I."/>
            <person name="Stams A."/>
            <person name="Plugge C."/>
            <person name="Muyzer G."/>
            <person name="Kuever J."/>
            <person name="Parshina S."/>
            <person name="Ivanova A."/>
            <person name="Nazina T."/>
            <person name="Woyke T."/>
        </authorList>
    </citation>
    <scope>NUCLEOTIDE SEQUENCE [LARGE SCALE GENOMIC DNA]</scope>
</reference>
<organism evidence="12 13">
    <name type="scientific">Desulfotomaculum nigrificans (strain DSM 14880 / VKM B-2319 / CO-1-SRB)</name>
    <name type="common">Desulfotomaculum carboxydivorans</name>
    <dbReference type="NCBI Taxonomy" id="868595"/>
    <lineage>
        <taxon>Bacteria</taxon>
        <taxon>Bacillati</taxon>
        <taxon>Bacillota</taxon>
        <taxon>Clostridia</taxon>
        <taxon>Eubacteriales</taxon>
        <taxon>Desulfotomaculaceae</taxon>
        <taxon>Desulfotomaculum</taxon>
    </lineage>
</organism>
<evidence type="ECO:0000256" key="9">
    <source>
        <dbReference type="RuleBase" id="RU003811"/>
    </source>
</evidence>
<feature type="binding site" evidence="8">
    <location>
        <position position="154"/>
    </location>
    <ligand>
        <name>deamido-NAD(+)</name>
        <dbReference type="ChEBI" id="CHEBI:58437"/>
        <note>ligand shared between two neighboring subunits</note>
    </ligand>
</feature>
<evidence type="ECO:0000256" key="4">
    <source>
        <dbReference type="ARBA" id="ARBA00022741"/>
    </source>
</evidence>
<dbReference type="eggNOG" id="COG0171">
    <property type="taxonomic scope" value="Bacteria"/>
</dbReference>
<dbReference type="STRING" id="868595.Desca_1234"/>
<keyword evidence="5 8" id="KW-0067">ATP-binding</keyword>
<comment type="function">
    <text evidence="8">Catalyzes the ATP-dependent amidation of deamido-NAD to form NAD. Uses ammonia as a nitrogen source.</text>
</comment>
<dbReference type="Pfam" id="PF02540">
    <property type="entry name" value="NAD_synthase"/>
    <property type="match status" value="1"/>
</dbReference>
<dbReference type="UniPathway" id="UPA00253">
    <property type="reaction ID" value="UER00333"/>
</dbReference>
<dbReference type="GO" id="GO:0009435">
    <property type="term" value="P:NAD+ biosynthetic process"/>
    <property type="evidence" value="ECO:0007669"/>
    <property type="project" value="UniProtKB-UniRule"/>
</dbReference>
<dbReference type="InterPro" id="IPR022926">
    <property type="entry name" value="NH(3)-dep_NAD(+)_synth"/>
</dbReference>
<gene>
    <name evidence="8" type="primary">nadE</name>
    <name evidence="12" type="ordered locus">Desca_1234</name>
</gene>
<keyword evidence="2 8" id="KW-0436">Ligase</keyword>
<dbReference type="InterPro" id="IPR022310">
    <property type="entry name" value="NAD/GMP_synthase"/>
</dbReference>
<comment type="similarity">
    <text evidence="1 8 9">Belongs to the NAD synthetase family.</text>
</comment>
<feature type="binding site" evidence="8">
    <location>
        <position position="163"/>
    </location>
    <ligand>
        <name>ATP</name>
        <dbReference type="ChEBI" id="CHEBI:30616"/>
    </ligand>
</feature>
<sequence length="243" mass="26862">MMKGLADKLTQWIKDQITGAGAKGAVVGLSGGIDSAVVAALCKRAFPENVLGVIMPCFSNPEDAKDAKLVAETLGVPYKEVVLNDPFAWFVRRFTGQDYDVRSNDMAIANIKPRLRMITLYYFAAKNNYLVVGTGNKAETVVGYFTKYGDGGVDILPIANLVKSQVRELAQELGVPRQIIDRTPSAGLWHGHCDEKEMGVTYEELDRYILTGEASPRVKEIIDTLHRKSEHKRHLPPTPPVFE</sequence>
<comment type="pathway">
    <text evidence="8">Cofactor biosynthesis; NAD(+) biosynthesis; NAD(+) from deamido-NAD(+) (ammonia route): step 1/1.</text>
</comment>
<dbReference type="GO" id="GO:0046872">
    <property type="term" value="F:metal ion binding"/>
    <property type="evidence" value="ECO:0007669"/>
    <property type="project" value="UniProtKB-KW"/>
</dbReference>
<evidence type="ECO:0000256" key="3">
    <source>
        <dbReference type="ARBA" id="ARBA00022723"/>
    </source>
</evidence>
<dbReference type="PANTHER" id="PTHR23090:SF9">
    <property type="entry name" value="GLUTAMINE-DEPENDENT NAD(+) SYNTHETASE"/>
    <property type="match status" value="1"/>
</dbReference>
<dbReference type="PANTHER" id="PTHR23090">
    <property type="entry name" value="NH 3 /GLUTAMINE-DEPENDENT NAD + SYNTHETASE"/>
    <property type="match status" value="1"/>
</dbReference>
<dbReference type="GO" id="GO:0005737">
    <property type="term" value="C:cytoplasm"/>
    <property type="evidence" value="ECO:0007669"/>
    <property type="project" value="InterPro"/>
</dbReference>
<evidence type="ECO:0000256" key="7">
    <source>
        <dbReference type="ARBA" id="ARBA00023027"/>
    </source>
</evidence>
<evidence type="ECO:0000256" key="8">
    <source>
        <dbReference type="HAMAP-Rule" id="MF_00193"/>
    </source>
</evidence>
<dbReference type="NCBIfam" id="TIGR00552">
    <property type="entry name" value="nadE"/>
    <property type="match status" value="1"/>
</dbReference>
<dbReference type="HOGENOM" id="CLU_059327_1_1_9"/>
<feature type="binding site" evidence="8">
    <location>
        <begin position="28"/>
        <end position="35"/>
    </location>
    <ligand>
        <name>ATP</name>
        <dbReference type="ChEBI" id="CHEBI:30616"/>
    </ligand>
</feature>
<feature type="domain" description="NAD/GMP synthase" evidence="11">
    <location>
        <begin position="7"/>
        <end position="235"/>
    </location>
</feature>
<evidence type="ECO:0000256" key="10">
    <source>
        <dbReference type="RuleBase" id="RU003812"/>
    </source>
</evidence>
<protein>
    <recommendedName>
        <fullName evidence="8 10">NH(3)-dependent NAD(+) synthetase</fullName>
        <ecNumber evidence="8 10">6.3.1.5</ecNumber>
    </recommendedName>
</protein>
<dbReference type="InterPro" id="IPR003694">
    <property type="entry name" value="NAD_synthase"/>
</dbReference>
<evidence type="ECO:0000256" key="6">
    <source>
        <dbReference type="ARBA" id="ARBA00022842"/>
    </source>
</evidence>
<name>F6B439_DESCC</name>
<feature type="binding site" evidence="8">
    <location>
        <position position="134"/>
    </location>
    <ligand>
        <name>ATP</name>
        <dbReference type="ChEBI" id="CHEBI:30616"/>
    </ligand>
</feature>
<dbReference type="GO" id="GO:0005524">
    <property type="term" value="F:ATP binding"/>
    <property type="evidence" value="ECO:0007669"/>
    <property type="project" value="UniProtKB-UniRule"/>
</dbReference>
<evidence type="ECO:0000313" key="12">
    <source>
        <dbReference type="EMBL" id="AEF94094.1"/>
    </source>
</evidence>
<evidence type="ECO:0000256" key="2">
    <source>
        <dbReference type="ARBA" id="ARBA00022598"/>
    </source>
</evidence>
<keyword evidence="4 8" id="KW-0547">Nucleotide-binding</keyword>
<keyword evidence="7 8" id="KW-0520">NAD</keyword>
<dbReference type="RefSeq" id="WP_013810078.1">
    <property type="nucleotide sequence ID" value="NC_015565.1"/>
</dbReference>
<comment type="catalytic activity">
    <reaction evidence="8 10">
        <text>deamido-NAD(+) + NH4(+) + ATP = AMP + diphosphate + NAD(+) + H(+)</text>
        <dbReference type="Rhea" id="RHEA:21188"/>
        <dbReference type="ChEBI" id="CHEBI:15378"/>
        <dbReference type="ChEBI" id="CHEBI:28938"/>
        <dbReference type="ChEBI" id="CHEBI:30616"/>
        <dbReference type="ChEBI" id="CHEBI:33019"/>
        <dbReference type="ChEBI" id="CHEBI:57540"/>
        <dbReference type="ChEBI" id="CHEBI:58437"/>
        <dbReference type="ChEBI" id="CHEBI:456215"/>
        <dbReference type="EC" id="6.3.1.5"/>
    </reaction>
</comment>
<dbReference type="NCBIfam" id="NF010587">
    <property type="entry name" value="PRK13980.1"/>
    <property type="match status" value="1"/>
</dbReference>
<feature type="binding site" description="in other chain" evidence="8">
    <location>
        <position position="147"/>
    </location>
    <ligand>
        <name>deamido-NAD(+)</name>
        <dbReference type="ChEBI" id="CHEBI:58437"/>
        <note>ligand shared between two neighboring subunits</note>
    </ligand>
</feature>
<dbReference type="GO" id="GO:0008795">
    <property type="term" value="F:NAD+ synthase activity"/>
    <property type="evidence" value="ECO:0007669"/>
    <property type="project" value="UniProtKB-UniRule"/>
</dbReference>
<dbReference type="Proteomes" id="UP000009226">
    <property type="component" value="Chromosome"/>
</dbReference>
<feature type="binding site" evidence="8">
    <location>
        <position position="139"/>
    </location>
    <ligand>
        <name>Mg(2+)</name>
        <dbReference type="ChEBI" id="CHEBI:18420"/>
    </ligand>
</feature>